<reference evidence="1 2" key="1">
    <citation type="submission" date="2008-07" db="EMBL/GenBank/DDBJ databases">
        <title>Complete sequence of Geobacter bemidjiensis BEM.</title>
        <authorList>
            <consortium name="US DOE Joint Genome Institute"/>
            <person name="Lucas S."/>
            <person name="Copeland A."/>
            <person name="Lapidus A."/>
            <person name="Glavina del Rio T."/>
            <person name="Dalin E."/>
            <person name="Tice H."/>
            <person name="Bruce D."/>
            <person name="Goodwin L."/>
            <person name="Pitluck S."/>
            <person name="Kiss H."/>
            <person name="Brettin T."/>
            <person name="Detter J.C."/>
            <person name="Han C."/>
            <person name="Kuske C.R."/>
            <person name="Schmutz J."/>
            <person name="Larimer F."/>
            <person name="Land M."/>
            <person name="Hauser L."/>
            <person name="Kyrpides N."/>
            <person name="Lykidis A."/>
            <person name="Lovley D."/>
            <person name="Richardson P."/>
        </authorList>
    </citation>
    <scope>NUCLEOTIDE SEQUENCE [LARGE SCALE GENOMIC DNA]</scope>
    <source>
        <strain evidence="2">ATCC BAA-1014 / DSM 16622 / JCM 12645 / Bem</strain>
    </source>
</reference>
<gene>
    <name evidence="1" type="ordered locus">Gbem_4098</name>
</gene>
<reference evidence="1 2" key="2">
    <citation type="journal article" date="2010" name="BMC Genomics">
        <title>The genome of Geobacter bemidjiensis, exemplar for the subsurface clade of Geobacter species that predominate in Fe(III)-reducing subsurface environments.</title>
        <authorList>
            <person name="Aklujkar M."/>
            <person name="Young N.D."/>
            <person name="Holmes D."/>
            <person name="Chavan M."/>
            <person name="Risso C."/>
            <person name="Kiss H.E."/>
            <person name="Han C.S."/>
            <person name="Land M.L."/>
            <person name="Lovley D.R."/>
        </authorList>
    </citation>
    <scope>NUCLEOTIDE SEQUENCE [LARGE SCALE GENOMIC DNA]</scope>
    <source>
        <strain evidence="2">ATCC BAA-1014 / DSM 16622 / JCM 12645 / Bem</strain>
    </source>
</reference>
<protein>
    <submittedName>
        <fullName evidence="1">Cytochrome c, 1 heme-binding site</fullName>
    </submittedName>
</protein>
<dbReference type="HOGENOM" id="CLU_2329731_0_0_7"/>
<name>E1P6A4_CITBB</name>
<evidence type="ECO:0000313" key="1">
    <source>
        <dbReference type="EMBL" id="ADO00799.1"/>
    </source>
</evidence>
<evidence type="ECO:0000313" key="2">
    <source>
        <dbReference type="Proteomes" id="UP000008825"/>
    </source>
</evidence>
<accession>E1P6A4</accession>
<proteinExistence type="predicted"/>
<sequence>MKSYIMVMFVLMQTKIRMREQIIKWNGRGQVVRLRRPVCRPDEHMRPIQGSSCLFQTGKCRTCHMGGKIDVNRVNFYRFVGDYLWKHLNPGCFTVFYY</sequence>
<dbReference type="STRING" id="404380.Gbem_4098"/>
<dbReference type="KEGG" id="gbm:Gbem_4098"/>
<keyword evidence="2" id="KW-1185">Reference proteome</keyword>
<organism evidence="1 2">
    <name type="scientific">Citrifermentans bemidjiense (strain ATCC BAA-1014 / DSM 16622 / JCM 12645 / Bem)</name>
    <name type="common">Geobacter bemidjiensis</name>
    <dbReference type="NCBI Taxonomy" id="404380"/>
    <lineage>
        <taxon>Bacteria</taxon>
        <taxon>Pseudomonadati</taxon>
        <taxon>Thermodesulfobacteriota</taxon>
        <taxon>Desulfuromonadia</taxon>
        <taxon>Geobacterales</taxon>
        <taxon>Geobacteraceae</taxon>
        <taxon>Citrifermentans</taxon>
    </lineage>
</organism>
<dbReference type="EMBL" id="CP001124">
    <property type="protein sequence ID" value="ADO00799.1"/>
    <property type="molecule type" value="Genomic_DNA"/>
</dbReference>
<dbReference type="AlphaFoldDB" id="E1P6A4"/>
<dbReference type="Proteomes" id="UP000008825">
    <property type="component" value="Chromosome"/>
</dbReference>